<dbReference type="InterPro" id="IPR029058">
    <property type="entry name" value="AB_hydrolase_fold"/>
</dbReference>
<dbReference type="Proteomes" id="UP001066327">
    <property type="component" value="Unassembled WGS sequence"/>
</dbReference>
<keyword evidence="7" id="KW-1185">Reference proteome</keyword>
<keyword evidence="6" id="KW-0614">Plasmid</keyword>
<evidence type="ECO:0000256" key="2">
    <source>
        <dbReference type="ARBA" id="ARBA00022801"/>
    </source>
</evidence>
<dbReference type="Gene3D" id="3.40.50.1820">
    <property type="entry name" value="alpha/beta hydrolase"/>
    <property type="match status" value="1"/>
</dbReference>
<geneLocation type="plasmid" evidence="6 8">
    <name>pRho-VOC14-L</name>
</geneLocation>
<evidence type="ECO:0000313" key="7">
    <source>
        <dbReference type="Proteomes" id="UP001066327"/>
    </source>
</evidence>
<name>A0AAX3YVJ0_RHOOP</name>
<gene>
    <name evidence="4" type="ORF">O4328_43385</name>
    <name evidence="5" type="ORF">Q5707_39710</name>
    <name evidence="6" type="ORF">Q5707_45285</name>
</gene>
<keyword evidence="2 6" id="KW-0378">Hydrolase</keyword>
<dbReference type="EMBL" id="CP130956">
    <property type="protein sequence ID" value="WLF52561.1"/>
    <property type="molecule type" value="Genomic_DNA"/>
</dbReference>
<evidence type="ECO:0000259" key="3">
    <source>
        <dbReference type="Pfam" id="PF12146"/>
    </source>
</evidence>
<sequence>MATKKPFTRHDVLFSSGDSSCAAWLYLPTGVTSPPVVILGHGLGATRDMRLDAFAERFAKAGIAAFAFTYRHFGDSGGQPRQLLSIKRQLADWDAAISWVKTRGGIDGTRIAVWGSSFGGGHAITVASRHPELRAAVAQCPFTDGLASALALGPTATLKAFPVVARDLAAKIRGTAPAMIPLAGTPGSLALMNAPDALPGYQAIVPAGTTFRNEVAARVIPSLVTYRPGRAAKKIAFPILFCVSNTDTVTPPAQTLRYARTAPRGEIKTYDAGHFDFYLGEPFEDLVRDQIEFLTRQFDSAPATSAPGRIASQRR</sequence>
<accession>A0AAX3YVJ0</accession>
<reference evidence="6" key="2">
    <citation type="submission" date="2023-07" db="EMBL/GenBank/DDBJ databases">
        <title>Genomic analysis of Rhodococcus opacus VOC-14 with glycol ethers degradation activity.</title>
        <authorList>
            <person name="Narkevich D.A."/>
            <person name="Hlushen A.M."/>
            <person name="Akhremchuk A.E."/>
            <person name="Sikolenko M.A."/>
            <person name="Valentovich L.N."/>
        </authorList>
    </citation>
    <scope>NUCLEOTIDE SEQUENCE</scope>
    <source>
        <strain evidence="6">VOC-14</strain>
        <plasmid evidence="6">pRho-VOC14-L</plasmid>
    </source>
</reference>
<feature type="domain" description="Serine aminopeptidase S33" evidence="3">
    <location>
        <begin position="36"/>
        <end position="272"/>
    </location>
</feature>
<evidence type="ECO:0000313" key="6">
    <source>
        <dbReference type="EMBL" id="WLF52561.1"/>
    </source>
</evidence>
<evidence type="ECO:0000313" key="4">
    <source>
        <dbReference type="EMBL" id="MCZ4590387.1"/>
    </source>
</evidence>
<dbReference type="Pfam" id="PF12146">
    <property type="entry name" value="Hydrolase_4"/>
    <property type="match status" value="1"/>
</dbReference>
<dbReference type="RefSeq" id="WP_269592999.1">
    <property type="nucleotide sequence ID" value="NZ_CP130956.1"/>
</dbReference>
<dbReference type="SUPFAM" id="SSF53474">
    <property type="entry name" value="alpha/beta-Hydrolases"/>
    <property type="match status" value="1"/>
</dbReference>
<comment type="similarity">
    <text evidence="1">Belongs to the AB hydrolase superfamily.</text>
</comment>
<evidence type="ECO:0000313" key="8">
    <source>
        <dbReference type="Proteomes" id="UP001231166"/>
    </source>
</evidence>
<dbReference type="PANTHER" id="PTHR22946">
    <property type="entry name" value="DIENELACTONE HYDROLASE DOMAIN-CONTAINING PROTEIN-RELATED"/>
    <property type="match status" value="1"/>
</dbReference>
<evidence type="ECO:0000313" key="5">
    <source>
        <dbReference type="EMBL" id="WLF51642.1"/>
    </source>
</evidence>
<organism evidence="6 8">
    <name type="scientific">Rhodococcus opacus</name>
    <name type="common">Nocardia opaca</name>
    <dbReference type="NCBI Taxonomy" id="37919"/>
    <lineage>
        <taxon>Bacteria</taxon>
        <taxon>Bacillati</taxon>
        <taxon>Actinomycetota</taxon>
        <taxon>Actinomycetes</taxon>
        <taxon>Mycobacteriales</taxon>
        <taxon>Nocardiaceae</taxon>
        <taxon>Rhodococcus</taxon>
    </lineage>
</organism>
<dbReference type="AlphaFoldDB" id="A0AAX3YVJ0"/>
<evidence type="ECO:0000256" key="1">
    <source>
        <dbReference type="ARBA" id="ARBA00008645"/>
    </source>
</evidence>
<reference evidence="4" key="1">
    <citation type="submission" date="2022-12" db="EMBL/GenBank/DDBJ databases">
        <authorList>
            <person name="Krivoruchko A.V."/>
            <person name="Elkin A."/>
        </authorList>
    </citation>
    <scope>NUCLEOTIDE SEQUENCE</scope>
    <source>
        <strain evidence="4">IEGM 249</strain>
    </source>
</reference>
<dbReference type="EMBL" id="JAPWIS010000047">
    <property type="protein sequence ID" value="MCZ4590387.1"/>
    <property type="molecule type" value="Genomic_DNA"/>
</dbReference>
<dbReference type="InterPro" id="IPR050261">
    <property type="entry name" value="FrsA_esterase"/>
</dbReference>
<dbReference type="EMBL" id="CP130956">
    <property type="protein sequence ID" value="WLF51642.1"/>
    <property type="molecule type" value="Genomic_DNA"/>
</dbReference>
<dbReference type="Proteomes" id="UP001231166">
    <property type="component" value="Plasmid pRho-VOC14-L"/>
</dbReference>
<proteinExistence type="inferred from homology"/>
<dbReference type="InterPro" id="IPR022742">
    <property type="entry name" value="Hydrolase_4"/>
</dbReference>
<protein>
    <submittedName>
        <fullName evidence="6">Alpha/beta fold hydrolase</fullName>
    </submittedName>
</protein>
<dbReference type="GO" id="GO:0052689">
    <property type="term" value="F:carboxylic ester hydrolase activity"/>
    <property type="evidence" value="ECO:0007669"/>
    <property type="project" value="UniProtKB-ARBA"/>
</dbReference>
<dbReference type="PANTHER" id="PTHR22946:SF9">
    <property type="entry name" value="POLYKETIDE TRANSFERASE AF380"/>
    <property type="match status" value="1"/>
</dbReference>